<organism evidence="2 3">
    <name type="scientific">Fusarium heterosporum</name>
    <dbReference type="NCBI Taxonomy" id="42747"/>
    <lineage>
        <taxon>Eukaryota</taxon>
        <taxon>Fungi</taxon>
        <taxon>Dikarya</taxon>
        <taxon>Ascomycota</taxon>
        <taxon>Pezizomycotina</taxon>
        <taxon>Sordariomycetes</taxon>
        <taxon>Hypocreomycetidae</taxon>
        <taxon>Hypocreales</taxon>
        <taxon>Nectriaceae</taxon>
        <taxon>Fusarium</taxon>
        <taxon>Fusarium heterosporum species complex</taxon>
    </lineage>
</organism>
<sequence length="121" mass="12632">MQFSISTVIAALGTTAAGWNYDGGCILKGEGAFIRDLAGPQNLVDCFAFGEDMPGTSCVEEDATTTAGPCIGRELTPLSIDAEGKCDFYSEPYCKGDALSTDANSLTCVTGQEFLSYKCSG</sequence>
<name>A0A8H5TDL1_FUSHE</name>
<accession>A0A8H5TDL1</accession>
<keyword evidence="3" id="KW-1185">Reference proteome</keyword>
<comment type="caution">
    <text evidence="2">The sequence shown here is derived from an EMBL/GenBank/DDBJ whole genome shotgun (WGS) entry which is preliminary data.</text>
</comment>
<dbReference type="Proteomes" id="UP000567885">
    <property type="component" value="Unassembled WGS sequence"/>
</dbReference>
<feature type="chain" id="PRO_5034260529" evidence="1">
    <location>
        <begin position="19"/>
        <end position="121"/>
    </location>
</feature>
<feature type="signal peptide" evidence="1">
    <location>
        <begin position="1"/>
        <end position="18"/>
    </location>
</feature>
<reference evidence="2 3" key="1">
    <citation type="submission" date="2020-05" db="EMBL/GenBank/DDBJ databases">
        <title>Identification and distribution of gene clusters putatively required for synthesis of sphingolipid metabolism inhibitors in phylogenetically diverse species of the filamentous fungus Fusarium.</title>
        <authorList>
            <person name="Kim H.-S."/>
            <person name="Busman M."/>
            <person name="Brown D.W."/>
            <person name="Divon H."/>
            <person name="Uhlig S."/>
            <person name="Proctor R.H."/>
        </authorList>
    </citation>
    <scope>NUCLEOTIDE SEQUENCE [LARGE SCALE GENOMIC DNA]</scope>
    <source>
        <strain evidence="2 3">NRRL 20693</strain>
    </source>
</reference>
<dbReference type="OrthoDB" id="5007706at2759"/>
<protein>
    <submittedName>
        <fullName evidence="2">Uncharacterized protein</fullName>
    </submittedName>
</protein>
<evidence type="ECO:0000313" key="2">
    <source>
        <dbReference type="EMBL" id="KAF5667305.1"/>
    </source>
</evidence>
<evidence type="ECO:0000313" key="3">
    <source>
        <dbReference type="Proteomes" id="UP000567885"/>
    </source>
</evidence>
<proteinExistence type="predicted"/>
<keyword evidence="1" id="KW-0732">Signal</keyword>
<evidence type="ECO:0000256" key="1">
    <source>
        <dbReference type="SAM" id="SignalP"/>
    </source>
</evidence>
<dbReference type="EMBL" id="JAAGWQ010000103">
    <property type="protein sequence ID" value="KAF5667305.1"/>
    <property type="molecule type" value="Genomic_DNA"/>
</dbReference>
<dbReference type="AlphaFoldDB" id="A0A8H5TDL1"/>
<gene>
    <name evidence="2" type="ORF">FHETE_6008</name>
</gene>